<dbReference type="OMA" id="NNWKKEY"/>
<dbReference type="SMR" id="A0A0R0K472"/>
<reference evidence="3" key="2">
    <citation type="submission" date="2018-02" db="UniProtKB">
        <authorList>
            <consortium name="EnsemblPlants"/>
        </authorList>
    </citation>
    <scope>IDENTIFICATION</scope>
    <source>
        <strain evidence="3">Williams 82</strain>
    </source>
</reference>
<reference evidence="2 3" key="1">
    <citation type="journal article" date="2010" name="Nature">
        <title>Genome sequence of the palaeopolyploid soybean.</title>
        <authorList>
            <person name="Schmutz J."/>
            <person name="Cannon S.B."/>
            <person name="Schlueter J."/>
            <person name="Ma J."/>
            <person name="Mitros T."/>
            <person name="Nelson W."/>
            <person name="Hyten D.L."/>
            <person name="Song Q."/>
            <person name="Thelen J.J."/>
            <person name="Cheng J."/>
            <person name="Xu D."/>
            <person name="Hellsten U."/>
            <person name="May G.D."/>
            <person name="Yu Y."/>
            <person name="Sakurai T."/>
            <person name="Umezawa T."/>
            <person name="Bhattacharyya M.K."/>
            <person name="Sandhu D."/>
            <person name="Valliyodan B."/>
            <person name="Lindquist E."/>
            <person name="Peto M."/>
            <person name="Grant D."/>
            <person name="Shu S."/>
            <person name="Goodstein D."/>
            <person name="Barry K."/>
            <person name="Futrell-Griggs M."/>
            <person name="Abernathy B."/>
            <person name="Du J."/>
            <person name="Tian Z."/>
            <person name="Zhu L."/>
            <person name="Gill N."/>
            <person name="Joshi T."/>
            <person name="Libault M."/>
            <person name="Sethuraman A."/>
            <person name="Zhang X.-C."/>
            <person name="Shinozaki K."/>
            <person name="Nguyen H.T."/>
            <person name="Wing R.A."/>
            <person name="Cregan P."/>
            <person name="Specht J."/>
            <person name="Grimwood J."/>
            <person name="Rokhsar D."/>
            <person name="Stacey G."/>
            <person name="Shoemaker R.C."/>
            <person name="Jackson S.A."/>
        </authorList>
    </citation>
    <scope>NUCLEOTIDE SEQUENCE</scope>
    <source>
        <strain evidence="3">cv. Williams 82</strain>
        <tissue evidence="2">Callus</tissue>
    </source>
</reference>
<reference evidence="2" key="3">
    <citation type="submission" date="2018-07" db="EMBL/GenBank/DDBJ databases">
        <title>WGS assembly of Glycine max.</title>
        <authorList>
            <person name="Schmutz J."/>
            <person name="Cannon S."/>
            <person name="Schlueter J."/>
            <person name="Ma J."/>
            <person name="Mitros T."/>
            <person name="Nelson W."/>
            <person name="Hyten D."/>
            <person name="Song Q."/>
            <person name="Thelen J."/>
            <person name="Cheng J."/>
            <person name="Xu D."/>
            <person name="Hellsten U."/>
            <person name="May G."/>
            <person name="Yu Y."/>
            <person name="Sakurai T."/>
            <person name="Umezawa T."/>
            <person name="Bhattacharyya M."/>
            <person name="Sandhu D."/>
            <person name="Valliyodan B."/>
            <person name="Lindquist E."/>
            <person name="Peto M."/>
            <person name="Grant D."/>
            <person name="Shu S."/>
            <person name="Goodstein D."/>
            <person name="Barry K."/>
            <person name="Futrell-Griggs M."/>
            <person name="Abernathy B."/>
            <person name="Du J."/>
            <person name="Tian Z."/>
            <person name="Zhu L."/>
            <person name="Gill N."/>
            <person name="Joshi T."/>
            <person name="Libault M."/>
            <person name="Sethuraman A."/>
            <person name="Zhang X."/>
            <person name="Shinozaki K."/>
            <person name="Nguyen H."/>
            <person name="Wing R."/>
            <person name="Cregan P."/>
            <person name="Specht J."/>
            <person name="Grimwood J."/>
            <person name="Rokhsar D."/>
            <person name="Stacey G."/>
            <person name="Shoemaker R."/>
            <person name="Jackson S."/>
        </authorList>
    </citation>
    <scope>NUCLEOTIDE SEQUENCE</scope>
    <source>
        <tissue evidence="2">Callus</tissue>
    </source>
</reference>
<feature type="region of interest" description="Disordered" evidence="1">
    <location>
        <begin position="67"/>
        <end position="91"/>
    </location>
</feature>
<organism evidence="2">
    <name type="scientific">Glycine max</name>
    <name type="common">Soybean</name>
    <name type="synonym">Glycine hispida</name>
    <dbReference type="NCBI Taxonomy" id="3847"/>
    <lineage>
        <taxon>Eukaryota</taxon>
        <taxon>Viridiplantae</taxon>
        <taxon>Streptophyta</taxon>
        <taxon>Embryophyta</taxon>
        <taxon>Tracheophyta</taxon>
        <taxon>Spermatophyta</taxon>
        <taxon>Magnoliopsida</taxon>
        <taxon>eudicotyledons</taxon>
        <taxon>Gunneridae</taxon>
        <taxon>Pentapetalae</taxon>
        <taxon>rosids</taxon>
        <taxon>fabids</taxon>
        <taxon>Fabales</taxon>
        <taxon>Fabaceae</taxon>
        <taxon>Papilionoideae</taxon>
        <taxon>50 kb inversion clade</taxon>
        <taxon>NPAAA clade</taxon>
        <taxon>indigoferoid/millettioid clade</taxon>
        <taxon>Phaseoleae</taxon>
        <taxon>Glycine</taxon>
        <taxon>Glycine subgen. Soja</taxon>
    </lineage>
</organism>
<dbReference type="Gramene" id="KRH61526">
    <property type="protein sequence ID" value="KRH61526"/>
    <property type="gene ID" value="GLYMA_04G052500"/>
</dbReference>
<evidence type="ECO:0008006" key="5">
    <source>
        <dbReference type="Google" id="ProtNLM"/>
    </source>
</evidence>
<name>A0A0R0K472_SOYBN</name>
<dbReference type="EnsemblPlants" id="KRH61526">
    <property type="protein sequence ID" value="KRH61526"/>
    <property type="gene ID" value="GLYMA_04G052500"/>
</dbReference>
<evidence type="ECO:0000313" key="3">
    <source>
        <dbReference type="EnsemblPlants" id="KRH61526"/>
    </source>
</evidence>
<dbReference type="EMBL" id="CM000837">
    <property type="protein sequence ID" value="KRH61526.1"/>
    <property type="molecule type" value="Genomic_DNA"/>
</dbReference>
<protein>
    <recommendedName>
        <fullName evidence="5">No apical meristem-associated C-terminal domain-containing protein</fullName>
    </recommendedName>
</protein>
<dbReference type="Proteomes" id="UP000008827">
    <property type="component" value="Chromosome 4"/>
</dbReference>
<evidence type="ECO:0000313" key="2">
    <source>
        <dbReference type="EMBL" id="KRH61526.1"/>
    </source>
</evidence>
<dbReference type="PANTHER" id="PTHR45023:SF4">
    <property type="entry name" value="GLYCINE-RICH PROTEIN-RELATED"/>
    <property type="match status" value="1"/>
</dbReference>
<accession>A0A0R0K472</accession>
<sequence length="135" mass="15569">MDNNVMLNAYVIWKKDEGTNFGLEHACRLLKDQSKWLENVTENFSKRMKISAFRAYYVEAETPSPLVRPMEQKATKTNNKGKGVGTSTNPVDLTGRNNWKKEYYDILMKDTSTMSETQLKDHGLFCKIIRNKLGI</sequence>
<gene>
    <name evidence="2" type="ORF">GLYMA_04G052500</name>
</gene>
<feature type="compositionally biased region" description="Polar residues" evidence="1">
    <location>
        <begin position="75"/>
        <end position="91"/>
    </location>
</feature>
<proteinExistence type="predicted"/>
<keyword evidence="4" id="KW-1185">Reference proteome</keyword>
<dbReference type="PANTHER" id="PTHR45023">
    <property type="match status" value="1"/>
</dbReference>
<evidence type="ECO:0000313" key="4">
    <source>
        <dbReference type="Proteomes" id="UP000008827"/>
    </source>
</evidence>
<evidence type="ECO:0000256" key="1">
    <source>
        <dbReference type="SAM" id="MobiDB-lite"/>
    </source>
</evidence>
<dbReference type="InParanoid" id="A0A0R0K472"/>
<dbReference type="AlphaFoldDB" id="A0A0R0K472"/>